<evidence type="ECO:0000313" key="2">
    <source>
        <dbReference type="Proteomes" id="UP000615796"/>
    </source>
</evidence>
<dbReference type="AlphaFoldDB" id="A0A9X0RDM9"/>
<gene>
    <name evidence="1" type="ORF">H8Q88_18745</name>
</gene>
<dbReference type="Proteomes" id="UP000615796">
    <property type="component" value="Unassembled WGS sequence"/>
</dbReference>
<comment type="caution">
    <text evidence="1">The sequence shown here is derived from an EMBL/GenBank/DDBJ whole genome shotgun (WGS) entry which is preliminary data.</text>
</comment>
<reference evidence="1" key="1">
    <citation type="submission" date="2020-08" db="EMBL/GenBank/DDBJ databases">
        <title>Genome Sequencing and Pan-Genome Analysis of Migratory bird Vibrio Strains, Inner Mongolia.</title>
        <authorList>
            <person name="Zheng L."/>
        </authorList>
    </citation>
    <scope>NUCLEOTIDE SEQUENCE</scope>
    <source>
        <strain evidence="1">M13F</strain>
    </source>
</reference>
<proteinExistence type="predicted"/>
<dbReference type="EMBL" id="JACRUP010000021">
    <property type="protein sequence ID" value="MBC5852925.1"/>
    <property type="molecule type" value="Genomic_DNA"/>
</dbReference>
<sequence length="93" mass="11125">MDDKQLDRSLRSIGKECFVKYYELFQDRNWSKEDLIEYLIAVEGYQESGCITRISQSRRIFNDHREYDALDMVISSNRLPIEIIEKAKKLKCQ</sequence>
<accession>A0A9X0RDM9</accession>
<dbReference type="RefSeq" id="WP_187027149.1">
    <property type="nucleotide sequence ID" value="NZ_JACRUP010000021.1"/>
</dbReference>
<evidence type="ECO:0000313" key="1">
    <source>
        <dbReference type="EMBL" id="MBC5852925.1"/>
    </source>
</evidence>
<keyword evidence="2" id="KW-1185">Reference proteome</keyword>
<name>A0A9X0RDM9_VIBME</name>
<organism evidence="1 2">
    <name type="scientific">Vibrio metschnikovii</name>
    <dbReference type="NCBI Taxonomy" id="28172"/>
    <lineage>
        <taxon>Bacteria</taxon>
        <taxon>Pseudomonadati</taxon>
        <taxon>Pseudomonadota</taxon>
        <taxon>Gammaproteobacteria</taxon>
        <taxon>Vibrionales</taxon>
        <taxon>Vibrionaceae</taxon>
        <taxon>Vibrio</taxon>
    </lineage>
</organism>
<protein>
    <submittedName>
        <fullName evidence="1">Uncharacterized protein</fullName>
    </submittedName>
</protein>